<organism evidence="2 3">
    <name type="scientific">Staphylococcus gallinarum</name>
    <dbReference type="NCBI Taxonomy" id="1293"/>
    <lineage>
        <taxon>Bacteria</taxon>
        <taxon>Bacillati</taxon>
        <taxon>Bacillota</taxon>
        <taxon>Bacilli</taxon>
        <taxon>Bacillales</taxon>
        <taxon>Staphylococcaceae</taxon>
        <taxon>Staphylococcus</taxon>
    </lineage>
</organism>
<evidence type="ECO:0000256" key="1">
    <source>
        <dbReference type="SAM" id="Phobius"/>
    </source>
</evidence>
<dbReference type="Gene3D" id="3.40.630.100">
    <property type="entry name" value="Poly-gamma-glutamate hydrolase, zinc-binding motif"/>
    <property type="match status" value="1"/>
</dbReference>
<keyword evidence="1" id="KW-0812">Transmembrane</keyword>
<protein>
    <recommendedName>
        <fullName evidence="4">Phage-related replication protein</fullName>
    </recommendedName>
</protein>
<evidence type="ECO:0008006" key="4">
    <source>
        <dbReference type="Google" id="ProtNLM"/>
    </source>
</evidence>
<proteinExistence type="predicted"/>
<dbReference type="EMBL" id="QYJN01000003">
    <property type="protein sequence ID" value="RIP34724.1"/>
    <property type="molecule type" value="Genomic_DNA"/>
</dbReference>
<dbReference type="Proteomes" id="UP000265541">
    <property type="component" value="Unassembled WGS sequence"/>
</dbReference>
<dbReference type="RefSeq" id="WP_119484968.1">
    <property type="nucleotide sequence ID" value="NZ_QYJN01000003.1"/>
</dbReference>
<dbReference type="OrthoDB" id="7721587at2"/>
<dbReference type="AlphaFoldDB" id="A0A3A0VQU0"/>
<accession>A0A3A0VQU0</accession>
<name>A0A3A0VQU0_STAGA</name>
<sequence length="242" mass="27230">MVENNYFLKCFLRRELYIIIITFMFIYLLSLFAKPVHADSYGSMTELMNDTEQGIDWNLSYDKRFGNTIIAAVHGGNIEPGTTEVSKLIADSGFYSYYSFEGIRTTNNAELHVTSTNFDEPTILDMQQHMTKSVMIHGAGGSDSVIYIGGKDEQLKASIKKQLELRGFNVQPTPRYLEGNSDSNIANLNAQNAGVQLELSLGLRASFFYNGDLTRFSRENQANWTPTMREFGDAINVAILQN</sequence>
<comment type="caution">
    <text evidence="2">The sequence shown here is derived from an EMBL/GenBank/DDBJ whole genome shotgun (WGS) entry which is preliminary data.</text>
</comment>
<dbReference type="Pfam" id="PF05908">
    <property type="entry name" value="Gamma_PGA_hydro"/>
    <property type="match status" value="1"/>
</dbReference>
<dbReference type="InterPro" id="IPR008585">
    <property type="entry name" value="Gamma_PGA_hydro"/>
</dbReference>
<keyword evidence="1" id="KW-0472">Membrane</keyword>
<dbReference type="InterPro" id="IPR038128">
    <property type="entry name" value="Gamma_PGA_hydro_sf"/>
</dbReference>
<keyword evidence="1" id="KW-1133">Transmembrane helix</keyword>
<gene>
    <name evidence="2" type="ORF">BUZ14_05990</name>
</gene>
<reference evidence="2 3" key="1">
    <citation type="journal article" date="2016" name="Front. Microbiol.">
        <title>Comprehensive Phylogenetic Analysis of Bovine Non-aureus Staphylococci Species Based on Whole-Genome Sequencing.</title>
        <authorList>
            <person name="Naushad S."/>
            <person name="Barkema H.W."/>
            <person name="Luby C."/>
            <person name="Condas L.A."/>
            <person name="Nobrega D.B."/>
            <person name="Carson D.A."/>
            <person name="De Buck J."/>
        </authorList>
    </citation>
    <scope>NUCLEOTIDE SEQUENCE [LARGE SCALE GENOMIC DNA]</scope>
    <source>
        <strain evidence="2 3">SNUC 4781</strain>
    </source>
</reference>
<evidence type="ECO:0000313" key="3">
    <source>
        <dbReference type="Proteomes" id="UP000265541"/>
    </source>
</evidence>
<feature type="transmembrane region" description="Helical" evidence="1">
    <location>
        <begin position="16"/>
        <end position="33"/>
    </location>
</feature>
<evidence type="ECO:0000313" key="2">
    <source>
        <dbReference type="EMBL" id="RIP34724.1"/>
    </source>
</evidence>